<dbReference type="PANTHER" id="PTHR36306:SF1">
    <property type="entry name" value="ALPHA-AMYLASE-RELATED"/>
    <property type="match status" value="1"/>
</dbReference>
<evidence type="ECO:0000256" key="5">
    <source>
        <dbReference type="SAM" id="Phobius"/>
    </source>
</evidence>
<keyword evidence="5" id="KW-0472">Membrane</keyword>
<evidence type="ECO:0000259" key="7">
    <source>
        <dbReference type="Pfam" id="PF09985"/>
    </source>
</evidence>
<dbReference type="GeneID" id="59453941"/>
<dbReference type="InterPro" id="IPR027291">
    <property type="entry name" value="Glyco_hydro_38_N_sf"/>
</dbReference>
<keyword evidence="5" id="KW-1133">Transmembrane helix</keyword>
<protein>
    <submittedName>
        <fullName evidence="8">Pullulanase</fullName>
    </submittedName>
</protein>
<dbReference type="Pfam" id="PF09985">
    <property type="entry name" value="Glucodextran_C"/>
    <property type="match status" value="1"/>
</dbReference>
<dbReference type="Pfam" id="PF03065">
    <property type="entry name" value="Glyco_hydro_57"/>
    <property type="match status" value="1"/>
</dbReference>
<organism evidence="8 9">
    <name type="scientific">Thermosphaera chiliense</name>
    <dbReference type="NCBI Taxonomy" id="3402707"/>
    <lineage>
        <taxon>Archaea</taxon>
        <taxon>Thermoproteota</taxon>
        <taxon>Thermoprotei</taxon>
        <taxon>Desulfurococcales</taxon>
        <taxon>Desulfurococcaceae</taxon>
        <taxon>Thermosphaera</taxon>
    </lineage>
</organism>
<dbReference type="SUPFAM" id="SSF49344">
    <property type="entry name" value="CBD9-like"/>
    <property type="match status" value="2"/>
</dbReference>
<evidence type="ECO:0000259" key="6">
    <source>
        <dbReference type="Pfam" id="PF03065"/>
    </source>
</evidence>
<gene>
    <name evidence="8" type="ORF">IMZ38_00945</name>
</gene>
<feature type="domain" description="Glucodextranase-like C-terminal" evidence="7">
    <location>
        <begin position="815"/>
        <end position="1053"/>
    </location>
</feature>
<dbReference type="AlphaFoldDB" id="A0A7M1UQM7"/>
<evidence type="ECO:0000313" key="8">
    <source>
        <dbReference type="EMBL" id="QOR94545.1"/>
    </source>
</evidence>
<dbReference type="CDD" id="cd09626">
    <property type="entry name" value="DOMON_glucodextranase_like"/>
    <property type="match status" value="1"/>
</dbReference>
<dbReference type="RefSeq" id="WP_193436342.1">
    <property type="nucleotide sequence ID" value="NZ_CP063144.1"/>
</dbReference>
<name>A0A7M1UQM7_9CREN</name>
<sequence>MYRGLVSILLLTMLLFSLALIPPRAESAEQKIYLALVWHYHQPWYYSVDESYFTLPWVRMHSVGNYYKMAYILSKYPDVKATFTFSGSLLEMLVDYVENGKMDIRQIISWKIVNGTVNKTEVFSMLRTPGGFFDINWNRIVNVIPRFSQLRSLAQSAFSTCSATAVTEQELVDCVVNQFTGGNLTGQNVVDLAVLFNLFWIDPSVAEEQYPDIYQLMNRAKQYSSPGFTVGDLQRILEVHEDMMSRITQIYRNLSSTGQAELIPVPYSHPLAPIVVDFDWSEDIEVHVNVSIELFKRHFNYTPVGAWPAEQAVNSYVVEAFRKAGITWTITDESILAKTGVSTSDINNLGVPWYIDFPSGRIYVFFRNTELSNLLSFQYSNWNHVDAVNDFVNKVLSFRNQATGPRLVVVALDGENPWENYENFGDLFLNTLYQRITELQGQGVLETVTPREFIERFPGTAKQLPLQNYQYLDLAGKDISNIPPVGYGDDYGNLPRKTVQVRLPEGSWSGGELTTWIGDRQENVAWMWLARARSSILERLGLGSFKQLYEQRPDIAKYLLKAEASDWWWWYGGDGGGSPETFDPIFKAYLKAAYELAGLTVPDYLNVKAYPDGRPIGSLNTNIPSPVSTPVTVDGVFESLWWNSISSGAGLNITVGSTYVRNALILFDPGKLYIGFNVSATGIDLGKLAVAVYFTSSNTSLSPLNPGYNVYPRHTPVDLGMYLVREVLIYPANSTVKVNAANGNGSWISVGNGVGAGSTSFEAAVPWNLLGIPRGEYTYLVVAVYYDNALVEWSSRLGLTHQLQVPIEAVTGTIVFEMDDPVGDDDGAGGYTYPSNPVFAPGVFDLVKFQVTDAGDKVVFTIAFRNLGGNPWGGPNGWSMQQVHIYVHTTMSGGKTDTYGLNVKIAEEHAWHMALIVAPGWGSDPVPIGEKTGIYYYDKELPTAQGGDFKVYADTGNNRIIVEIPKSMLYDAGNIDKWIYTVAVTSHDGYSPSKIRAFQIGGGEWVVGVPSDYALAVLNNVLPYVLDLLAETKEDQYSMLRSYSVEAKTLATVRGVGAVVQPTETTTTTTTTETETTTTTETTTPTTTTTAPTTTITSPATTTEPTTPAQPFDYTLIIIVVVVLIVVGLTAFLFMRRRP</sequence>
<dbReference type="OrthoDB" id="18576at2157"/>
<dbReference type="CDD" id="cd10796">
    <property type="entry name" value="GH57N_APU"/>
    <property type="match status" value="1"/>
</dbReference>
<evidence type="ECO:0000256" key="1">
    <source>
        <dbReference type="ARBA" id="ARBA00006821"/>
    </source>
</evidence>
<proteinExistence type="inferred from homology"/>
<reference evidence="8 9" key="1">
    <citation type="submission" date="2020-10" db="EMBL/GenBank/DDBJ databases">
        <title>Complete genome sequence of Thermosphaera aggregans strain 3507.</title>
        <authorList>
            <person name="Zayulina K.S."/>
            <person name="Elcheninov A.G."/>
            <person name="Toshchakov S.V."/>
            <person name="Kublanov I.V."/>
            <person name="Kochetkova T.V."/>
        </authorList>
    </citation>
    <scope>NUCLEOTIDE SEQUENCE [LARGE SCALE GENOMIC DNA]</scope>
    <source>
        <strain evidence="8 9">3507</strain>
    </source>
</reference>
<dbReference type="PANTHER" id="PTHR36306">
    <property type="entry name" value="ALPHA-AMYLASE-RELATED-RELATED"/>
    <property type="match status" value="1"/>
</dbReference>
<evidence type="ECO:0000256" key="2">
    <source>
        <dbReference type="ARBA" id="ARBA00023277"/>
    </source>
</evidence>
<dbReference type="Proteomes" id="UP000593766">
    <property type="component" value="Chromosome"/>
</dbReference>
<feature type="region of interest" description="Disordered" evidence="4">
    <location>
        <begin position="1061"/>
        <end position="1105"/>
    </location>
</feature>
<dbReference type="Gene3D" id="2.60.40.1190">
    <property type="match status" value="1"/>
</dbReference>
<dbReference type="InterPro" id="IPR019248">
    <property type="entry name" value="Glucodextran_C"/>
</dbReference>
<evidence type="ECO:0000256" key="3">
    <source>
        <dbReference type="RuleBase" id="RU361196"/>
    </source>
</evidence>
<keyword evidence="2 3" id="KW-0119">Carbohydrate metabolism</keyword>
<keyword evidence="5" id="KW-0812">Transmembrane</keyword>
<dbReference type="InterPro" id="IPR011330">
    <property type="entry name" value="Glyco_hydro/deAcase_b/a-brl"/>
</dbReference>
<dbReference type="GO" id="GO:0003824">
    <property type="term" value="F:catalytic activity"/>
    <property type="evidence" value="ECO:0007669"/>
    <property type="project" value="InterPro"/>
</dbReference>
<evidence type="ECO:0000256" key="4">
    <source>
        <dbReference type="SAM" id="MobiDB-lite"/>
    </source>
</evidence>
<dbReference type="Gene3D" id="3.20.110.10">
    <property type="entry name" value="Glycoside hydrolase 38, N terminal domain"/>
    <property type="match status" value="1"/>
</dbReference>
<dbReference type="InterPro" id="IPR004300">
    <property type="entry name" value="Glyco_hydro_57_N"/>
</dbReference>
<feature type="compositionally biased region" description="Low complexity" evidence="4">
    <location>
        <begin position="1062"/>
        <end position="1105"/>
    </location>
</feature>
<dbReference type="SUPFAM" id="SSF88713">
    <property type="entry name" value="Glycoside hydrolase/deacetylase"/>
    <property type="match status" value="1"/>
</dbReference>
<keyword evidence="9" id="KW-1185">Reference proteome</keyword>
<feature type="transmembrane region" description="Helical" evidence="5">
    <location>
        <begin position="1114"/>
        <end position="1135"/>
    </location>
</feature>
<dbReference type="EMBL" id="CP063144">
    <property type="protein sequence ID" value="QOR94545.1"/>
    <property type="molecule type" value="Genomic_DNA"/>
</dbReference>
<dbReference type="InterPro" id="IPR052046">
    <property type="entry name" value="GH57_Enzymes"/>
</dbReference>
<comment type="similarity">
    <text evidence="1 3">Belongs to the glycosyl hydrolase 57 family.</text>
</comment>
<accession>A0A7M1UQM7</accession>
<evidence type="ECO:0000313" key="9">
    <source>
        <dbReference type="Proteomes" id="UP000593766"/>
    </source>
</evidence>
<dbReference type="KEGG" id="tcs:IMZ38_00945"/>
<dbReference type="GO" id="GO:0005975">
    <property type="term" value="P:carbohydrate metabolic process"/>
    <property type="evidence" value="ECO:0007669"/>
    <property type="project" value="InterPro"/>
</dbReference>
<feature type="domain" description="Glycoside hydrolase family 57 N-terminal" evidence="6">
    <location>
        <begin position="35"/>
        <end position="460"/>
    </location>
</feature>